<evidence type="ECO:0000259" key="1">
    <source>
        <dbReference type="Pfam" id="PF04994"/>
    </source>
</evidence>
<dbReference type="InterPro" id="IPR047525">
    <property type="entry name" value="TfoX-like"/>
</dbReference>
<protein>
    <submittedName>
        <fullName evidence="2">Regulator of competence-specific genes</fullName>
    </submittedName>
</protein>
<dbReference type="InterPro" id="IPR007077">
    <property type="entry name" value="TfoX_C"/>
</dbReference>
<organism evidence="2">
    <name type="scientific">uncultured Anaerotruncus sp</name>
    <dbReference type="NCBI Taxonomy" id="905011"/>
    <lineage>
        <taxon>Bacteria</taxon>
        <taxon>Bacillati</taxon>
        <taxon>Bacillota</taxon>
        <taxon>Clostridia</taxon>
        <taxon>Eubacteriales</taxon>
        <taxon>Oscillospiraceae</taxon>
        <taxon>Anaerotruncus</taxon>
        <taxon>environmental samples</taxon>
    </lineage>
</organism>
<dbReference type="Pfam" id="PF04994">
    <property type="entry name" value="TfoX_C"/>
    <property type="match status" value="1"/>
</dbReference>
<reference evidence="2" key="1">
    <citation type="submission" date="2015-09" db="EMBL/GenBank/DDBJ databases">
        <authorList>
            <consortium name="Pathogen Informatics"/>
        </authorList>
    </citation>
    <scope>NUCLEOTIDE SEQUENCE</scope>
    <source>
        <strain evidence="2">2789STDY5834896</strain>
    </source>
</reference>
<name>A0A1C6JY41_9FIRM</name>
<evidence type="ECO:0000313" key="2">
    <source>
        <dbReference type="EMBL" id="SCJ86969.1"/>
    </source>
</evidence>
<feature type="domain" description="TfoX C-terminal" evidence="1">
    <location>
        <begin position="3"/>
        <end position="79"/>
    </location>
</feature>
<proteinExistence type="predicted"/>
<dbReference type="Gene3D" id="1.10.150.20">
    <property type="entry name" value="5' to 3' exonuclease, C-terminal subdomain"/>
    <property type="match status" value="1"/>
</dbReference>
<gene>
    <name evidence="2" type="primary">sxy</name>
    <name evidence="2" type="ORF">SAMEA3545359_02415</name>
</gene>
<dbReference type="PANTHER" id="PTHR36121:SF1">
    <property type="entry name" value="PROTEIN SXY"/>
    <property type="match status" value="1"/>
</dbReference>
<dbReference type="EMBL" id="FMHG01000002">
    <property type="protein sequence ID" value="SCJ86969.1"/>
    <property type="molecule type" value="Genomic_DNA"/>
</dbReference>
<dbReference type="PANTHER" id="PTHR36121">
    <property type="entry name" value="PROTEIN SXY"/>
    <property type="match status" value="1"/>
</dbReference>
<dbReference type="AlphaFoldDB" id="A0A1C6JY41"/>
<accession>A0A1C6JY41</accession>
<sequence length="85" mass="9564">MRILEKLPNIGPEVARQLEQVGVTEAEQLRQLGSREAWLRVQAIDPSACIHRLYGLEGAVRGVKKSMLPPEVKAELKDFYSAHKL</sequence>